<feature type="region of interest" description="Disordered" evidence="1">
    <location>
        <begin position="262"/>
        <end position="324"/>
    </location>
</feature>
<dbReference type="InterPro" id="IPR000253">
    <property type="entry name" value="FHA_dom"/>
</dbReference>
<organism evidence="3 4">
    <name type="scientific">Tricholomella constricta</name>
    <dbReference type="NCBI Taxonomy" id="117010"/>
    <lineage>
        <taxon>Eukaryota</taxon>
        <taxon>Fungi</taxon>
        <taxon>Dikarya</taxon>
        <taxon>Basidiomycota</taxon>
        <taxon>Agaricomycotina</taxon>
        <taxon>Agaricomycetes</taxon>
        <taxon>Agaricomycetidae</taxon>
        <taxon>Agaricales</taxon>
        <taxon>Tricholomatineae</taxon>
        <taxon>Lyophyllaceae</taxon>
        <taxon>Tricholomella</taxon>
    </lineage>
</organism>
<dbReference type="CDD" id="cd00060">
    <property type="entry name" value="FHA"/>
    <property type="match status" value="1"/>
</dbReference>
<evidence type="ECO:0000313" key="4">
    <source>
        <dbReference type="Proteomes" id="UP000565441"/>
    </source>
</evidence>
<feature type="region of interest" description="Disordered" evidence="1">
    <location>
        <begin position="361"/>
        <end position="416"/>
    </location>
</feature>
<dbReference type="Proteomes" id="UP000565441">
    <property type="component" value="Unassembled WGS sequence"/>
</dbReference>
<gene>
    <name evidence="3" type="ORF">D9615_008200</name>
</gene>
<proteinExistence type="predicted"/>
<protein>
    <recommendedName>
        <fullName evidence="2">FHA domain-containing protein</fullName>
    </recommendedName>
</protein>
<reference evidence="3 4" key="1">
    <citation type="journal article" date="2020" name="ISME J.">
        <title>Uncovering the hidden diversity of litter-decomposition mechanisms in mushroom-forming fungi.</title>
        <authorList>
            <person name="Floudas D."/>
            <person name="Bentzer J."/>
            <person name="Ahren D."/>
            <person name="Johansson T."/>
            <person name="Persson P."/>
            <person name="Tunlid A."/>
        </authorList>
    </citation>
    <scope>NUCLEOTIDE SEQUENCE [LARGE SCALE GENOMIC DNA]</scope>
    <source>
        <strain evidence="3 4">CBS 661.87</strain>
    </source>
</reference>
<evidence type="ECO:0000256" key="1">
    <source>
        <dbReference type="SAM" id="MobiDB-lite"/>
    </source>
</evidence>
<feature type="domain" description="FHA" evidence="2">
    <location>
        <begin position="58"/>
        <end position="112"/>
    </location>
</feature>
<comment type="caution">
    <text evidence="3">The sequence shown here is derived from an EMBL/GenBank/DDBJ whole genome shotgun (WGS) entry which is preliminary data.</text>
</comment>
<feature type="region of interest" description="Disordered" evidence="1">
    <location>
        <begin position="201"/>
        <end position="246"/>
    </location>
</feature>
<name>A0A8H5H333_9AGAR</name>
<dbReference type="EMBL" id="JAACJP010000031">
    <property type="protein sequence ID" value="KAF5375888.1"/>
    <property type="molecule type" value="Genomic_DNA"/>
</dbReference>
<accession>A0A8H5H333</accession>
<feature type="compositionally biased region" description="Polar residues" evidence="1">
    <location>
        <begin position="202"/>
        <end position="213"/>
    </location>
</feature>
<keyword evidence="4" id="KW-1185">Reference proteome</keyword>
<dbReference type="AlphaFoldDB" id="A0A8H5H333"/>
<dbReference type="SUPFAM" id="SSF49879">
    <property type="entry name" value="SMAD/FHA domain"/>
    <property type="match status" value="1"/>
</dbReference>
<dbReference type="Gene3D" id="2.60.200.20">
    <property type="match status" value="1"/>
</dbReference>
<dbReference type="InterPro" id="IPR008984">
    <property type="entry name" value="SMAD_FHA_dom_sf"/>
</dbReference>
<dbReference type="PROSITE" id="PS50006">
    <property type="entry name" value="FHA_DOMAIN"/>
    <property type="match status" value="1"/>
</dbReference>
<feature type="compositionally biased region" description="Pro residues" evidence="1">
    <location>
        <begin position="262"/>
        <end position="272"/>
    </location>
</feature>
<dbReference type="Gene3D" id="1.10.287.1490">
    <property type="match status" value="1"/>
</dbReference>
<dbReference type="OrthoDB" id="4096268at2759"/>
<sequence>MLDEDIQYIGTRPSQSSFDYDPFLHSPQIVTGITLRVEKSADDPPCVLTFRRSTSSVVHIGRRPSNEERVQSDIQGAMFRCAVVSRKHAKIAFSDSGHAYLIDMNSHHGTHIRKPGEAISRMLKPETPTRLADGDVLTFGKSVGRHNEYVRPVVARVELIHKPPSESSFTPMTPVKAITHVDSTKPSPPRSNSGRYGVYVPNSPSSDNFSSGLSEHDSDIEEIPASGPNALPLLPRGNRSHSEPESPLGRAFEALKRLLPPAHIPGAPPVPDSQPAESIASSPRWDGSALVSDIPPRYHSPLYSPRSPACSYEPRSRRASPSYSNEFLGPSIHSPSFFEPNDSLFPGPASHSINVLEEHERPSPVISRSTSPMDLASPSPVPALRSLSPEEPAREEPSVIGAWPGSRSSSPQRLHSPAPIQAAIHGNETTPVESAPPSIQKAMSLDSICSEPHFQAVENAAVPRDNSVGVASPEPVSDVRTAKETTEDVSELQASLKRLQSEVSKLQAHRRKYKARFNTNVHLISDKLSDLDERVSDVNAQYMMLLDSVDSAVEVDLPDLQAQIDALRDQVETLPTMTTEPLLHERSDVKASIETLHELVVEMRNLRESTQEQMSAELNAVRAARDAALAKIAAQVEAQTLVLPTPAPCVVSLKRKRVEDEGDAKKDAGRELVLRAPENEDGGGAGVSGTADVMMADATTLANTRSITSTAELCHHHDVHVVPPPPKRARTIATVAVQTATAVTVGAIATWSALAFS</sequence>
<evidence type="ECO:0000259" key="2">
    <source>
        <dbReference type="PROSITE" id="PS50006"/>
    </source>
</evidence>
<evidence type="ECO:0000313" key="3">
    <source>
        <dbReference type="EMBL" id="KAF5375888.1"/>
    </source>
</evidence>
<feature type="region of interest" description="Disordered" evidence="1">
    <location>
        <begin position="466"/>
        <end position="485"/>
    </location>
</feature>
<dbReference type="Pfam" id="PF00498">
    <property type="entry name" value="FHA"/>
    <property type="match status" value="1"/>
</dbReference>